<name>A0A1W6Z3X0_9BORD</name>
<evidence type="ECO:0000313" key="2">
    <source>
        <dbReference type="Proteomes" id="UP000194139"/>
    </source>
</evidence>
<keyword evidence="1" id="KW-0378">Hydrolase</keyword>
<gene>
    <name evidence="1" type="ORF">CAL13_19070</name>
</gene>
<sequence>MIRVPHRWSAAELAREAAIAAAQFRAERLAASDSWQTHYDDARSKFELLFGKLDDLAPGAITDDKLADAYGAGLGEAMRYLAGPPISEDDLRVIADVESTAPGVLRKDRNALRKVFDVIERVIDPHRFPWVERGEAPTAPQREAALLASSVLLAAQRIATERRNEGKDTQETKVKDYLRSLGFTEAPAVPINTIVRGPQPMQFCAECQLGERKADVVVRLHDTRLLAIECKVSNSATNSVKRLNNDAAVKAEYWIKQFGTAQVVPAAALAGVFKVLNLEQAQARGLSLFWSHDLGKLGEFIATTAAT</sequence>
<keyword evidence="2" id="KW-1185">Reference proteome</keyword>
<dbReference type="Proteomes" id="UP000194139">
    <property type="component" value="Chromosome"/>
</dbReference>
<dbReference type="REBASE" id="201117">
    <property type="entry name" value="Bge17164ORF19075P"/>
</dbReference>
<dbReference type="AlphaFoldDB" id="A0A1W6Z3X0"/>
<dbReference type="EMBL" id="CP021109">
    <property type="protein sequence ID" value="ARP88077.1"/>
    <property type="molecule type" value="Genomic_DNA"/>
</dbReference>
<organism evidence="1 2">
    <name type="scientific">Bordetella genomosp. 9</name>
    <dbReference type="NCBI Taxonomy" id="1416803"/>
    <lineage>
        <taxon>Bacteria</taxon>
        <taxon>Pseudomonadati</taxon>
        <taxon>Pseudomonadota</taxon>
        <taxon>Betaproteobacteria</taxon>
        <taxon>Burkholderiales</taxon>
        <taxon>Alcaligenaceae</taxon>
        <taxon>Bordetella</taxon>
    </lineage>
</organism>
<dbReference type="GO" id="GO:0009036">
    <property type="term" value="F:type II site-specific deoxyribonuclease activity"/>
    <property type="evidence" value="ECO:0007669"/>
    <property type="project" value="InterPro"/>
</dbReference>
<dbReference type="GO" id="GO:0009307">
    <property type="term" value="P:DNA restriction-modification system"/>
    <property type="evidence" value="ECO:0007669"/>
    <property type="project" value="InterPro"/>
</dbReference>
<proteinExistence type="predicted"/>
<evidence type="ECO:0000313" key="1">
    <source>
        <dbReference type="EMBL" id="ARP88077.1"/>
    </source>
</evidence>
<dbReference type="InterPro" id="IPR019072">
    <property type="entry name" value="Restrct_endonuc_II_XamI"/>
</dbReference>
<accession>A0A1W6Z3X0</accession>
<protein>
    <submittedName>
        <fullName evidence="1">Restriction endonuclease</fullName>
    </submittedName>
</protein>
<dbReference type="GO" id="GO:0003677">
    <property type="term" value="F:DNA binding"/>
    <property type="evidence" value="ECO:0007669"/>
    <property type="project" value="InterPro"/>
</dbReference>
<dbReference type="RefSeq" id="WP_086073242.1">
    <property type="nucleotide sequence ID" value="NZ_CP021109.1"/>
</dbReference>
<keyword evidence="1" id="KW-0540">Nuclease</keyword>
<dbReference type="Pfam" id="PF09572">
    <property type="entry name" value="RE_XamI"/>
    <property type="match status" value="1"/>
</dbReference>
<keyword evidence="1" id="KW-0255">Endonuclease</keyword>
<reference evidence="1 2" key="1">
    <citation type="submission" date="2017-05" db="EMBL/GenBank/DDBJ databases">
        <title>Complete and WGS of Bordetella genogroups.</title>
        <authorList>
            <person name="Spilker T."/>
            <person name="LiPuma J."/>
        </authorList>
    </citation>
    <scope>NUCLEOTIDE SEQUENCE [LARGE SCALE GENOMIC DNA]</scope>
    <source>
        <strain evidence="1 2">AU17164</strain>
    </source>
</reference>